<dbReference type="Pfam" id="PF18895">
    <property type="entry name" value="T4SS_pilin"/>
    <property type="match status" value="1"/>
</dbReference>
<evidence type="ECO:0000313" key="3">
    <source>
        <dbReference type="Proteomes" id="UP000231276"/>
    </source>
</evidence>
<gene>
    <name evidence="2" type="ORF">COW82_01150</name>
</gene>
<keyword evidence="1" id="KW-1133">Transmembrane helix</keyword>
<feature type="transmembrane region" description="Helical" evidence="1">
    <location>
        <begin position="73"/>
        <end position="94"/>
    </location>
</feature>
<organism evidence="2 3">
    <name type="scientific">Candidatus Campbellbacteria bacterium CG22_combo_CG10-13_8_21_14_all_43_18</name>
    <dbReference type="NCBI Taxonomy" id="1974530"/>
    <lineage>
        <taxon>Bacteria</taxon>
        <taxon>Candidatus Campbelliibacteriota</taxon>
    </lineage>
</organism>
<accession>A0A2H0DX94</accession>
<dbReference type="EMBL" id="PCTS01000015">
    <property type="protein sequence ID" value="PIP86611.1"/>
    <property type="molecule type" value="Genomic_DNA"/>
</dbReference>
<name>A0A2H0DX94_9BACT</name>
<dbReference type="InterPro" id="IPR043993">
    <property type="entry name" value="T4SS_pilin"/>
</dbReference>
<comment type="caution">
    <text evidence="2">The sequence shown here is derived from an EMBL/GenBank/DDBJ whole genome shotgun (WGS) entry which is preliminary data.</text>
</comment>
<proteinExistence type="predicted"/>
<dbReference type="Proteomes" id="UP000231276">
    <property type="component" value="Unassembled WGS sequence"/>
</dbReference>
<feature type="transmembrane region" description="Helical" evidence="1">
    <location>
        <begin position="114"/>
        <end position="135"/>
    </location>
</feature>
<keyword evidence="1" id="KW-0812">Transmembrane</keyword>
<evidence type="ECO:0000313" key="2">
    <source>
        <dbReference type="EMBL" id="PIP86611.1"/>
    </source>
</evidence>
<evidence type="ECO:0000256" key="1">
    <source>
        <dbReference type="SAM" id="Phobius"/>
    </source>
</evidence>
<reference evidence="2 3" key="1">
    <citation type="submission" date="2017-09" db="EMBL/GenBank/DDBJ databases">
        <title>Depth-based differentiation of microbial function through sediment-hosted aquifers and enrichment of novel symbionts in the deep terrestrial subsurface.</title>
        <authorList>
            <person name="Probst A.J."/>
            <person name="Ladd B."/>
            <person name="Jarett J.K."/>
            <person name="Geller-Mcgrath D.E."/>
            <person name="Sieber C.M."/>
            <person name="Emerson J.B."/>
            <person name="Anantharaman K."/>
            <person name="Thomas B.C."/>
            <person name="Malmstrom R."/>
            <person name="Stieglmeier M."/>
            <person name="Klingl A."/>
            <person name="Woyke T."/>
            <person name="Ryan C.M."/>
            <person name="Banfield J.F."/>
        </authorList>
    </citation>
    <scope>NUCLEOTIDE SEQUENCE [LARGE SCALE GENOMIC DNA]</scope>
    <source>
        <strain evidence="2">CG22_combo_CG10-13_8_21_14_all_43_18</strain>
    </source>
</reference>
<protein>
    <submittedName>
        <fullName evidence="2">Uncharacterized protein</fullName>
    </submittedName>
</protein>
<keyword evidence="1" id="KW-0472">Membrane</keyword>
<dbReference type="AlphaFoldDB" id="A0A2H0DX94"/>
<sequence>MFISDRNIFFRRFLHQGAFFLVLVLLTLFLSAPLLLEAQTKGIVPCEGPRASSGGAPCTYNTLLLGVQNLLNFLIYFAGVVAVVMFVWAGFLLITAAGSSGKVTQAHSIFKNTAIGFIFVIGAWLIVSTILGFLAEDPESLPLEDIEATQF</sequence>